<dbReference type="PANTHER" id="PTHR43175">
    <property type="entry name" value="CARBONIC ANHYDRASE"/>
    <property type="match status" value="1"/>
</dbReference>
<evidence type="ECO:0000256" key="3">
    <source>
        <dbReference type="ARBA" id="ARBA00012925"/>
    </source>
</evidence>
<evidence type="ECO:0000256" key="4">
    <source>
        <dbReference type="ARBA" id="ARBA00022723"/>
    </source>
</evidence>
<organism evidence="8 9">
    <name type="scientific">Ornithinimicrobium kibberense</name>
    <dbReference type="NCBI Taxonomy" id="282060"/>
    <lineage>
        <taxon>Bacteria</taxon>
        <taxon>Bacillati</taxon>
        <taxon>Actinomycetota</taxon>
        <taxon>Actinomycetes</taxon>
        <taxon>Micrococcales</taxon>
        <taxon>Ornithinimicrobiaceae</taxon>
        <taxon>Ornithinimicrobium</taxon>
    </lineage>
</organism>
<keyword evidence="4" id="KW-0479">Metal-binding</keyword>
<dbReference type="Pfam" id="PF00484">
    <property type="entry name" value="Pro_CA"/>
    <property type="match status" value="1"/>
</dbReference>
<keyword evidence="9" id="KW-1185">Reference proteome</keyword>
<sequence length="179" mass="19211">MTQHDDAPAGTGAGPASPFADLLAANADYADSFTLGGFDGVARAGVAIVTCMDSRIQPLTMLGLTHGDAKIFRNPGGRVTDAALEALVLGVHLLNVQRVLVVPHTRCAMTKMSENELRETITELSGQDAWWQHFHVVPDQRAALVEDVHRVTSHPLIGDRVAVGGFLYDVDTGRMEQLV</sequence>
<dbReference type="PANTHER" id="PTHR43175:SF3">
    <property type="entry name" value="CARBON DISULFIDE HYDROLASE"/>
    <property type="match status" value="1"/>
</dbReference>
<gene>
    <name evidence="8" type="ORF">ACFFN0_15745</name>
</gene>
<evidence type="ECO:0000313" key="9">
    <source>
        <dbReference type="Proteomes" id="UP001589613"/>
    </source>
</evidence>
<dbReference type="EC" id="4.2.1.1" evidence="3"/>
<dbReference type="Proteomes" id="UP001589613">
    <property type="component" value="Unassembled WGS sequence"/>
</dbReference>
<evidence type="ECO:0000256" key="2">
    <source>
        <dbReference type="ARBA" id="ARBA00006217"/>
    </source>
</evidence>
<proteinExistence type="inferred from homology"/>
<dbReference type="CDD" id="cd03379">
    <property type="entry name" value="beta_CA_cladeD"/>
    <property type="match status" value="1"/>
</dbReference>
<dbReference type="SMART" id="SM00947">
    <property type="entry name" value="Pro_CA"/>
    <property type="match status" value="1"/>
</dbReference>
<protein>
    <recommendedName>
        <fullName evidence="3">carbonic anhydrase</fullName>
        <ecNumber evidence="3">4.2.1.1</ecNumber>
    </recommendedName>
</protein>
<comment type="similarity">
    <text evidence="2">Belongs to the beta-class carbonic anhydrase family.</text>
</comment>
<evidence type="ECO:0000256" key="5">
    <source>
        <dbReference type="ARBA" id="ARBA00022833"/>
    </source>
</evidence>
<comment type="caution">
    <text evidence="8">The sequence shown here is derived from an EMBL/GenBank/DDBJ whole genome shotgun (WGS) entry which is preliminary data.</text>
</comment>
<comment type="function">
    <text evidence="6">Catalyzes the reversible hydration of carbon dioxide to form bicarbonate.</text>
</comment>
<dbReference type="InterPro" id="IPR036874">
    <property type="entry name" value="Carbonic_anhydrase_sf"/>
</dbReference>
<evidence type="ECO:0000256" key="6">
    <source>
        <dbReference type="ARBA" id="ARBA00024993"/>
    </source>
</evidence>
<dbReference type="RefSeq" id="WP_141339531.1">
    <property type="nucleotide sequence ID" value="NZ_JBHMAX010000039.1"/>
</dbReference>
<dbReference type="SUPFAM" id="SSF53056">
    <property type="entry name" value="beta-carbonic anhydrase, cab"/>
    <property type="match status" value="1"/>
</dbReference>
<dbReference type="EMBL" id="JBHMAX010000039">
    <property type="protein sequence ID" value="MFB9733502.1"/>
    <property type="molecule type" value="Genomic_DNA"/>
</dbReference>
<keyword evidence="5" id="KW-0862">Zinc</keyword>
<reference evidence="8 9" key="1">
    <citation type="submission" date="2024-09" db="EMBL/GenBank/DDBJ databases">
        <authorList>
            <person name="Sun Q."/>
            <person name="Mori K."/>
        </authorList>
    </citation>
    <scope>NUCLEOTIDE SEQUENCE [LARGE SCALE GENOMIC DNA]</scope>
    <source>
        <strain evidence="8 9">JCM 12763</strain>
    </source>
</reference>
<evidence type="ECO:0000313" key="8">
    <source>
        <dbReference type="EMBL" id="MFB9733502.1"/>
    </source>
</evidence>
<comment type="catalytic activity">
    <reaction evidence="7">
        <text>hydrogencarbonate + H(+) = CO2 + H2O</text>
        <dbReference type="Rhea" id="RHEA:10748"/>
        <dbReference type="ChEBI" id="CHEBI:15377"/>
        <dbReference type="ChEBI" id="CHEBI:15378"/>
        <dbReference type="ChEBI" id="CHEBI:16526"/>
        <dbReference type="ChEBI" id="CHEBI:17544"/>
        <dbReference type="EC" id="4.2.1.1"/>
    </reaction>
</comment>
<name>A0ABV5V6U9_9MICO</name>
<comment type="cofactor">
    <cofactor evidence="1">
        <name>Zn(2+)</name>
        <dbReference type="ChEBI" id="CHEBI:29105"/>
    </cofactor>
</comment>
<dbReference type="InterPro" id="IPR001765">
    <property type="entry name" value="Carbonic_anhydrase"/>
</dbReference>
<evidence type="ECO:0000256" key="7">
    <source>
        <dbReference type="ARBA" id="ARBA00048348"/>
    </source>
</evidence>
<dbReference type="Gene3D" id="3.40.1050.10">
    <property type="entry name" value="Carbonic anhydrase"/>
    <property type="match status" value="1"/>
</dbReference>
<evidence type="ECO:0000256" key="1">
    <source>
        <dbReference type="ARBA" id="ARBA00001947"/>
    </source>
</evidence>
<accession>A0ABV5V6U9</accession>